<protein>
    <recommendedName>
        <fullName evidence="1">Uracil-DNA glycosylase-like domain-containing protein</fullName>
    </recommendedName>
</protein>
<accession>A0AAF0CUD4</accession>
<dbReference type="RefSeq" id="WP_275468872.1">
    <property type="nucleotide sequence ID" value="NZ_CP110232.1"/>
</dbReference>
<name>A0AAF0CUD4_9ENTE</name>
<dbReference type="Pfam" id="PF03167">
    <property type="entry name" value="UDG"/>
    <property type="match status" value="1"/>
</dbReference>
<keyword evidence="3" id="KW-1185">Reference proteome</keyword>
<dbReference type="KEGG" id="vie:OL234_08885"/>
<feature type="domain" description="Uracil-DNA glycosylase-like" evidence="1">
    <location>
        <begin position="65"/>
        <end position="194"/>
    </location>
</feature>
<dbReference type="EMBL" id="CP110232">
    <property type="protein sequence ID" value="WEG73070.1"/>
    <property type="molecule type" value="Genomic_DNA"/>
</dbReference>
<proteinExistence type="predicted"/>
<evidence type="ECO:0000313" key="2">
    <source>
        <dbReference type="EMBL" id="WEG73070.1"/>
    </source>
</evidence>
<dbReference type="Proteomes" id="UP001179647">
    <property type="component" value="Chromosome"/>
</dbReference>
<sequence length="201" mass="22488">MTKKENLKEVEFAPYDSWALWHVPSDIDEAKTDDERQRLFGESYQPKSFPSEQLSEDLETQLSLVRYVLVGLNPGNEGESLAMEEVNFLNFHGLKKSLDYRLASALYGTEMWGAFMTDLVHIVESDSAKVQTSQTDAQTLEAHLDQLAIPDTAVLVALGGKTYQALAGNTRRQVKTIPHYSGANGHWKATTTRQKVLAITQ</sequence>
<reference evidence="2" key="1">
    <citation type="submission" date="2022-10" db="EMBL/GenBank/DDBJ databases">
        <title>Vagococcus sp. isolated from poultry meat.</title>
        <authorList>
            <person name="Johansson P."/>
            <person name="Bjorkroth J."/>
        </authorList>
    </citation>
    <scope>NUCLEOTIDE SEQUENCE</scope>
    <source>
        <strain evidence="2">STAA11</strain>
    </source>
</reference>
<evidence type="ECO:0000259" key="1">
    <source>
        <dbReference type="Pfam" id="PF03167"/>
    </source>
</evidence>
<dbReference type="AlphaFoldDB" id="A0AAF0CUD4"/>
<evidence type="ECO:0000313" key="3">
    <source>
        <dbReference type="Proteomes" id="UP001179647"/>
    </source>
</evidence>
<gene>
    <name evidence="2" type="ORF">OL234_08885</name>
</gene>
<organism evidence="2 3">
    <name type="scientific">Vagococcus intermedius</name>
    <dbReference type="NCBI Taxonomy" id="2991418"/>
    <lineage>
        <taxon>Bacteria</taxon>
        <taxon>Bacillati</taxon>
        <taxon>Bacillota</taxon>
        <taxon>Bacilli</taxon>
        <taxon>Lactobacillales</taxon>
        <taxon>Enterococcaceae</taxon>
        <taxon>Vagococcus</taxon>
    </lineage>
</organism>
<dbReference type="InterPro" id="IPR005122">
    <property type="entry name" value="Uracil-DNA_glycosylase-like"/>
</dbReference>